<dbReference type="InterPro" id="IPR032675">
    <property type="entry name" value="LRR_dom_sf"/>
</dbReference>
<sequence length="281" mass="32043">MLGICGDINSILDRTCTGKLRHLSELKLMSEKVTGCHLRREFFPPELKSLTLSGTQLQWKDMKTLGNALRKLETLKLKEHAFVGDAWQIDDGEGFDSLKWLLIKRCDLQRWTVVGGSFGKLSHLVIENCSKLGSIPVFENLQVLELETVTPETVASAKIMEGRIRGLVLKISLSDLPPGHGENRIVHDRLRLQALHGKLQFCGEFLEKSSFAQVRAFEAIIRDSAYELQDAMELYISSYFLPNHEHELRRDRSEKFQKQLERMIEVADSIESAMEEESESQ</sequence>
<dbReference type="PANTHER" id="PTHR15140">
    <property type="entry name" value="TUBULIN-SPECIFIC CHAPERONE E"/>
    <property type="match status" value="1"/>
</dbReference>
<feature type="non-terminal residue" evidence="1">
    <location>
        <position position="281"/>
    </location>
</feature>
<keyword evidence="2" id="KW-1185">Reference proteome</keyword>
<dbReference type="EMBL" id="AUSU01005078">
    <property type="protein sequence ID" value="EPS64032.1"/>
    <property type="molecule type" value="Genomic_DNA"/>
</dbReference>
<evidence type="ECO:0000313" key="2">
    <source>
        <dbReference type="Proteomes" id="UP000015453"/>
    </source>
</evidence>
<name>S8DVT7_9LAMI</name>
<dbReference type="OrthoDB" id="1478287at2759"/>
<dbReference type="SUPFAM" id="SSF52047">
    <property type="entry name" value="RNI-like"/>
    <property type="match status" value="1"/>
</dbReference>
<dbReference type="PANTHER" id="PTHR15140:SF33">
    <property type="entry name" value="LATE BLIGHT RESISTANCE PROTEIN HOMOLOG R1A-3 ISOFORM X1"/>
    <property type="match status" value="1"/>
</dbReference>
<protein>
    <recommendedName>
        <fullName evidence="3">Rx N-terminal domain-containing protein</fullName>
    </recommendedName>
</protein>
<organism evidence="1 2">
    <name type="scientific">Genlisea aurea</name>
    <dbReference type="NCBI Taxonomy" id="192259"/>
    <lineage>
        <taxon>Eukaryota</taxon>
        <taxon>Viridiplantae</taxon>
        <taxon>Streptophyta</taxon>
        <taxon>Embryophyta</taxon>
        <taxon>Tracheophyta</taxon>
        <taxon>Spermatophyta</taxon>
        <taxon>Magnoliopsida</taxon>
        <taxon>eudicotyledons</taxon>
        <taxon>Gunneridae</taxon>
        <taxon>Pentapetalae</taxon>
        <taxon>asterids</taxon>
        <taxon>lamiids</taxon>
        <taxon>Lamiales</taxon>
        <taxon>Lentibulariaceae</taxon>
        <taxon>Genlisea</taxon>
    </lineage>
</organism>
<dbReference type="Gene3D" id="1.20.5.4130">
    <property type="match status" value="1"/>
</dbReference>
<accession>S8DVT7</accession>
<gene>
    <name evidence="1" type="ORF">M569_10749</name>
</gene>
<evidence type="ECO:0008006" key="3">
    <source>
        <dbReference type="Google" id="ProtNLM"/>
    </source>
</evidence>
<evidence type="ECO:0000313" key="1">
    <source>
        <dbReference type="EMBL" id="EPS64032.1"/>
    </source>
</evidence>
<proteinExistence type="predicted"/>
<comment type="caution">
    <text evidence="1">The sequence shown here is derived from an EMBL/GenBank/DDBJ whole genome shotgun (WGS) entry which is preliminary data.</text>
</comment>
<dbReference type="AlphaFoldDB" id="S8DVT7"/>
<dbReference type="Gene3D" id="3.80.10.10">
    <property type="entry name" value="Ribonuclease Inhibitor"/>
    <property type="match status" value="1"/>
</dbReference>
<reference evidence="1 2" key="1">
    <citation type="journal article" date="2013" name="BMC Genomics">
        <title>The miniature genome of a carnivorous plant Genlisea aurea contains a low number of genes and short non-coding sequences.</title>
        <authorList>
            <person name="Leushkin E.V."/>
            <person name="Sutormin R.A."/>
            <person name="Nabieva E.R."/>
            <person name="Penin A.A."/>
            <person name="Kondrashov A.S."/>
            <person name="Logacheva M.D."/>
        </authorList>
    </citation>
    <scope>NUCLEOTIDE SEQUENCE [LARGE SCALE GENOMIC DNA]</scope>
</reference>
<dbReference type="Proteomes" id="UP000015453">
    <property type="component" value="Unassembled WGS sequence"/>
</dbReference>